<dbReference type="EMBL" id="GL996502">
    <property type="protein sequence ID" value="EGW32188.1"/>
    <property type="molecule type" value="Genomic_DNA"/>
</dbReference>
<dbReference type="CDD" id="cd13298">
    <property type="entry name" value="PH1_PH_fungal"/>
    <property type="match status" value="1"/>
</dbReference>
<reference evidence="3 4" key="1">
    <citation type="journal article" date="2011" name="Proc. Natl. Acad. Sci. U.S.A.">
        <title>Comparative genomics of xylose-fermenting fungi for enhanced biofuel production.</title>
        <authorList>
            <person name="Wohlbach D.J."/>
            <person name="Kuo A."/>
            <person name="Sato T.K."/>
            <person name="Potts K.M."/>
            <person name="Salamov A.A."/>
            <person name="LaButti K.M."/>
            <person name="Sun H."/>
            <person name="Clum A."/>
            <person name="Pangilinan J.L."/>
            <person name="Lindquist E.A."/>
            <person name="Lucas S."/>
            <person name="Lapidus A."/>
            <person name="Jin M."/>
            <person name="Gunawan C."/>
            <person name="Balan V."/>
            <person name="Dale B.E."/>
            <person name="Jeffries T.W."/>
            <person name="Zinkel R."/>
            <person name="Barry K.W."/>
            <person name="Grigoriev I.V."/>
            <person name="Gasch A.P."/>
        </authorList>
    </citation>
    <scope>NUCLEOTIDE SEQUENCE [LARGE SCALE GENOMIC DNA]</scope>
    <source>
        <strain evidence="4">NRRL Y-27907 / 11-Y1</strain>
    </source>
</reference>
<evidence type="ECO:0000313" key="4">
    <source>
        <dbReference type="Proteomes" id="UP000000709"/>
    </source>
</evidence>
<dbReference type="PANTHER" id="PTHR14336">
    <property type="entry name" value="TANDEM PH DOMAIN CONTAINING PROTEIN"/>
    <property type="match status" value="1"/>
</dbReference>
<dbReference type="InterPro" id="IPR011993">
    <property type="entry name" value="PH-like_dom_sf"/>
</dbReference>
<dbReference type="RefSeq" id="XP_007375464.1">
    <property type="nucleotide sequence ID" value="XM_007375402.1"/>
</dbReference>
<proteinExistence type="predicted"/>
<dbReference type="InParanoid" id="G3APL7"/>
<feature type="domain" description="PH" evidence="2">
    <location>
        <begin position="266"/>
        <end position="373"/>
    </location>
</feature>
<feature type="region of interest" description="Disordered" evidence="1">
    <location>
        <begin position="149"/>
        <end position="264"/>
    </location>
</feature>
<dbReference type="Gene3D" id="2.30.29.30">
    <property type="entry name" value="Pleckstrin-homology domain (PH domain)/Phosphotyrosine-binding domain (PTB)"/>
    <property type="match status" value="2"/>
</dbReference>
<dbReference type="STRING" id="619300.G3APL7"/>
<dbReference type="Proteomes" id="UP000000709">
    <property type="component" value="Unassembled WGS sequence"/>
</dbReference>
<gene>
    <name evidence="3" type="ORF">SPAPADRAFT_61272</name>
</gene>
<dbReference type="CDD" id="cd13299">
    <property type="entry name" value="PH2_PH_fungal"/>
    <property type="match status" value="1"/>
</dbReference>
<dbReference type="AlphaFoldDB" id="G3APL7"/>
<dbReference type="InterPro" id="IPR051707">
    <property type="entry name" value="PI-Interact_SigTrans_Reg"/>
</dbReference>
<evidence type="ECO:0000259" key="2">
    <source>
        <dbReference type="PROSITE" id="PS50003"/>
    </source>
</evidence>
<dbReference type="PROSITE" id="PS50003">
    <property type="entry name" value="PH_DOMAIN"/>
    <property type="match status" value="2"/>
</dbReference>
<dbReference type="PANTHER" id="PTHR14336:SF8">
    <property type="entry name" value="PROTEIN OPY1"/>
    <property type="match status" value="1"/>
</dbReference>
<evidence type="ECO:0000313" key="3">
    <source>
        <dbReference type="EMBL" id="EGW32188.1"/>
    </source>
</evidence>
<dbReference type="OrthoDB" id="2157866at2759"/>
<sequence length="382" mass="44329">MASTTRIDTYITRPPHTKSETWTCPYDPIDHNKVLMSSYLDKKSTMGQWKKKWVVLRECQFSYYKDATEYKPRRVIPRIKILSYNVIPDGKRNHFAIYTNDKVLHFKCDDEKVYNDWITALELYFQDQDGQEALSAGVATMDVHDDADVDSEGEEIEEVPGSDEREQSPHIPVHSIKNKHKKKPSEMRISDNVVSGGGGVTADEFSSDMTEATPGLSPSLTHKPIVPMDTFTRLDTPKETEEHNKPEKPPKQAKPLTPKDTQNEEYIIEKGPLQVLKRKYNHQWKTYYLILTTHNLSFYKHDSPHSRPRKSFSIDEICDVIELQRDPSSAGATVAHDTWWYLLIITPLKRIRVRCNNEEEMMRWFSALKAICIRTRKRDNSL</sequence>
<dbReference type="HOGENOM" id="CLU_059298_1_0_1"/>
<organism evidence="4">
    <name type="scientific">Spathaspora passalidarum (strain NRRL Y-27907 / 11-Y1)</name>
    <dbReference type="NCBI Taxonomy" id="619300"/>
    <lineage>
        <taxon>Eukaryota</taxon>
        <taxon>Fungi</taxon>
        <taxon>Dikarya</taxon>
        <taxon>Ascomycota</taxon>
        <taxon>Saccharomycotina</taxon>
        <taxon>Pichiomycetes</taxon>
        <taxon>Debaryomycetaceae</taxon>
        <taxon>Spathaspora</taxon>
    </lineage>
</organism>
<dbReference type="GeneID" id="18873809"/>
<dbReference type="eggNOG" id="ENOG502S0C3">
    <property type="taxonomic scope" value="Eukaryota"/>
</dbReference>
<dbReference type="InterPro" id="IPR001849">
    <property type="entry name" value="PH_domain"/>
</dbReference>
<dbReference type="Pfam" id="PF00169">
    <property type="entry name" value="PH"/>
    <property type="match status" value="2"/>
</dbReference>
<dbReference type="KEGG" id="spaa:SPAPADRAFT_61272"/>
<dbReference type="OMA" id="NMEPMSA"/>
<feature type="compositionally biased region" description="Acidic residues" evidence="1">
    <location>
        <begin position="149"/>
        <end position="161"/>
    </location>
</feature>
<dbReference type="SMART" id="SM00233">
    <property type="entry name" value="PH"/>
    <property type="match status" value="2"/>
</dbReference>
<feature type="compositionally biased region" description="Basic and acidic residues" evidence="1">
    <location>
        <begin position="235"/>
        <end position="250"/>
    </location>
</feature>
<protein>
    <recommendedName>
        <fullName evidence="2">PH domain-containing protein</fullName>
    </recommendedName>
</protein>
<accession>G3APL7</accession>
<evidence type="ECO:0000256" key="1">
    <source>
        <dbReference type="SAM" id="MobiDB-lite"/>
    </source>
</evidence>
<dbReference type="SUPFAM" id="SSF50729">
    <property type="entry name" value="PH domain-like"/>
    <property type="match status" value="2"/>
</dbReference>
<feature type="domain" description="PH" evidence="2">
    <location>
        <begin position="33"/>
        <end position="126"/>
    </location>
</feature>
<keyword evidence="4" id="KW-1185">Reference proteome</keyword>
<name>G3APL7_SPAPN</name>